<feature type="coiled-coil region" evidence="1">
    <location>
        <begin position="82"/>
        <end position="109"/>
    </location>
</feature>
<evidence type="ECO:0000313" key="3">
    <source>
        <dbReference type="EMBL" id="RTQ86311.1"/>
    </source>
</evidence>
<reference evidence="3 4" key="1">
    <citation type="submission" date="2018-12" db="EMBL/GenBank/DDBJ databases">
        <authorList>
            <person name="Yu L."/>
        </authorList>
    </citation>
    <scope>NUCLEOTIDE SEQUENCE [LARGE SCALE GENOMIC DNA]</scope>
    <source>
        <strain evidence="3 4">S5H2222</strain>
    </source>
</reference>
<gene>
    <name evidence="3" type="ORF">EKG35_20235</name>
</gene>
<name>A0A431UCC7_9BACI</name>
<keyword evidence="4" id="KW-1185">Reference proteome</keyword>
<keyword evidence="1" id="KW-0175">Coiled coil</keyword>
<evidence type="ECO:0000256" key="2">
    <source>
        <dbReference type="SAM" id="Phobius"/>
    </source>
</evidence>
<accession>A0A431UCC7</accession>
<sequence length="252" mass="29059">MNKEKVKESLQYIFKENSVVDSSTKSRILSKMITSSKKKRIVFMPIAVMICLLLGTAVWSATMFSNNNTQNAVTTEVQQENNENQLQENINETNKIAELEFEISRFEEEREYYHSVIGRMMSKLNNEEMLELAKSHFSYDIKVNQQQLPNNGRIEVDPGEVDVLLTFSMSPHYNVLSEEWYEKGMISGDYFSHITHVTPNNWEEIYADGSNVTARGYKFKNLKSGSIIIMSISEELKERLSLDTTNIEIVVK</sequence>
<comment type="caution">
    <text evidence="3">The sequence shown here is derived from an EMBL/GenBank/DDBJ whole genome shotgun (WGS) entry which is preliminary data.</text>
</comment>
<proteinExistence type="predicted"/>
<dbReference type="AlphaFoldDB" id="A0A431UCC7"/>
<dbReference type="Proteomes" id="UP000276349">
    <property type="component" value="Unassembled WGS sequence"/>
</dbReference>
<keyword evidence="2" id="KW-1133">Transmembrane helix</keyword>
<evidence type="ECO:0000313" key="4">
    <source>
        <dbReference type="Proteomes" id="UP000276349"/>
    </source>
</evidence>
<dbReference type="RefSeq" id="WP_126296363.1">
    <property type="nucleotide sequence ID" value="NZ_CP155468.1"/>
</dbReference>
<dbReference type="OrthoDB" id="2734106at2"/>
<feature type="transmembrane region" description="Helical" evidence="2">
    <location>
        <begin position="41"/>
        <end position="61"/>
    </location>
</feature>
<dbReference type="EMBL" id="RXNR01000124">
    <property type="protein sequence ID" value="RTQ86311.1"/>
    <property type="molecule type" value="Genomic_DNA"/>
</dbReference>
<protein>
    <submittedName>
        <fullName evidence="3">Uncharacterized protein</fullName>
    </submittedName>
</protein>
<keyword evidence="2" id="KW-0472">Membrane</keyword>
<keyword evidence="2" id="KW-0812">Transmembrane</keyword>
<organism evidence="3 4">
    <name type="scientific">Lysinibacillus telephonicus</name>
    <dbReference type="NCBI Taxonomy" id="1714840"/>
    <lineage>
        <taxon>Bacteria</taxon>
        <taxon>Bacillati</taxon>
        <taxon>Bacillota</taxon>
        <taxon>Bacilli</taxon>
        <taxon>Bacillales</taxon>
        <taxon>Bacillaceae</taxon>
        <taxon>Lysinibacillus</taxon>
    </lineage>
</organism>
<evidence type="ECO:0000256" key="1">
    <source>
        <dbReference type="SAM" id="Coils"/>
    </source>
</evidence>